<dbReference type="eggNOG" id="ENOG502S6C8">
    <property type="taxonomic scope" value="Eukaryota"/>
</dbReference>
<evidence type="ECO:0008006" key="4">
    <source>
        <dbReference type="Google" id="ProtNLM"/>
    </source>
</evidence>
<reference evidence="2" key="3">
    <citation type="submission" date="2025-09" db="UniProtKB">
        <authorList>
            <consortium name="Ensembl"/>
        </authorList>
    </citation>
    <scope>IDENTIFICATION</scope>
</reference>
<dbReference type="AlphaFoldDB" id="H2V2U8"/>
<keyword evidence="3" id="KW-1185">Reference proteome</keyword>
<dbReference type="Pfam" id="PF14645">
    <property type="entry name" value="Chibby"/>
    <property type="match status" value="1"/>
</dbReference>
<dbReference type="InParanoid" id="H2V2U8"/>
<evidence type="ECO:0000313" key="2">
    <source>
        <dbReference type="Ensembl" id="ENSTRUP00000043529.3"/>
    </source>
</evidence>
<dbReference type="GeneTree" id="ENSGT00990000209509"/>
<evidence type="ECO:0000313" key="3">
    <source>
        <dbReference type="Proteomes" id="UP000005226"/>
    </source>
</evidence>
<proteinExistence type="predicted"/>
<sequence>MLATTNIVFSEYGHPSNIYTMLGVRYIGGQTLKFEDGQWITESGVREVQALERRNLELEEENNLLKLKIETLLDMLTETSVEYQ</sequence>
<dbReference type="Proteomes" id="UP000005226">
    <property type="component" value="Chromosome 1"/>
</dbReference>
<reference evidence="2 3" key="1">
    <citation type="journal article" date="2011" name="Genome Biol. Evol.">
        <title>Integration of the genetic map and genome assembly of fugu facilitates insights into distinct features of genome evolution in teleosts and mammals.</title>
        <authorList>
            <person name="Kai W."/>
            <person name="Kikuchi K."/>
            <person name="Tohari S."/>
            <person name="Chew A.K."/>
            <person name="Tay A."/>
            <person name="Fujiwara A."/>
            <person name="Hosoya S."/>
            <person name="Suetake H."/>
            <person name="Naruse K."/>
            <person name="Brenner S."/>
            <person name="Suzuki Y."/>
            <person name="Venkatesh B."/>
        </authorList>
    </citation>
    <scope>NUCLEOTIDE SEQUENCE [LARGE SCALE GENOMIC DNA]</scope>
</reference>
<keyword evidence="1" id="KW-0175">Coiled coil</keyword>
<accession>H2V2U8</accession>
<evidence type="ECO:0000256" key="1">
    <source>
        <dbReference type="SAM" id="Coils"/>
    </source>
</evidence>
<name>H2V2U8_TAKRU</name>
<dbReference type="HOGENOM" id="CLU_134504_0_0_1"/>
<feature type="coiled-coil region" evidence="1">
    <location>
        <begin position="41"/>
        <end position="75"/>
    </location>
</feature>
<dbReference type="InterPro" id="IPR028118">
    <property type="entry name" value="Chibby_fam"/>
</dbReference>
<organism evidence="2 3">
    <name type="scientific">Takifugu rubripes</name>
    <name type="common">Japanese pufferfish</name>
    <name type="synonym">Fugu rubripes</name>
    <dbReference type="NCBI Taxonomy" id="31033"/>
    <lineage>
        <taxon>Eukaryota</taxon>
        <taxon>Metazoa</taxon>
        <taxon>Chordata</taxon>
        <taxon>Craniata</taxon>
        <taxon>Vertebrata</taxon>
        <taxon>Euteleostomi</taxon>
        <taxon>Actinopterygii</taxon>
        <taxon>Neopterygii</taxon>
        <taxon>Teleostei</taxon>
        <taxon>Neoteleostei</taxon>
        <taxon>Acanthomorphata</taxon>
        <taxon>Eupercaria</taxon>
        <taxon>Tetraodontiformes</taxon>
        <taxon>Tetradontoidea</taxon>
        <taxon>Tetraodontidae</taxon>
        <taxon>Takifugu</taxon>
    </lineage>
</organism>
<dbReference type="Ensembl" id="ENSTRUT00000043674.3">
    <property type="protein sequence ID" value="ENSTRUP00000043529.3"/>
    <property type="gene ID" value="ENSTRUG00000017000.3"/>
</dbReference>
<protein>
    <recommendedName>
        <fullName evidence="4">Chibby homolog 1 (Drosophila)</fullName>
    </recommendedName>
</protein>
<reference evidence="2" key="2">
    <citation type="submission" date="2025-08" db="UniProtKB">
        <authorList>
            <consortium name="Ensembl"/>
        </authorList>
    </citation>
    <scope>IDENTIFICATION</scope>
</reference>